<keyword evidence="2" id="KW-1185">Reference proteome</keyword>
<dbReference type="Proteomes" id="UP001283361">
    <property type="component" value="Unassembled WGS sequence"/>
</dbReference>
<evidence type="ECO:0000313" key="2">
    <source>
        <dbReference type="Proteomes" id="UP001283361"/>
    </source>
</evidence>
<dbReference type="AlphaFoldDB" id="A0AAE1B0A7"/>
<evidence type="ECO:0000313" key="1">
    <source>
        <dbReference type="EMBL" id="KAK3797439.1"/>
    </source>
</evidence>
<reference evidence="1" key="1">
    <citation type="journal article" date="2023" name="G3 (Bethesda)">
        <title>A reference genome for the long-term kleptoplast-retaining sea slug Elysia crispata morphotype clarki.</title>
        <authorList>
            <person name="Eastman K.E."/>
            <person name="Pendleton A.L."/>
            <person name="Shaikh M.A."/>
            <person name="Suttiyut T."/>
            <person name="Ogas R."/>
            <person name="Tomko P."/>
            <person name="Gavelis G."/>
            <person name="Widhalm J.R."/>
            <person name="Wisecaver J.H."/>
        </authorList>
    </citation>
    <scope>NUCLEOTIDE SEQUENCE</scope>
    <source>
        <strain evidence="1">ECLA1</strain>
    </source>
</reference>
<accession>A0AAE1B0A7</accession>
<organism evidence="1 2">
    <name type="scientific">Elysia crispata</name>
    <name type="common">lettuce slug</name>
    <dbReference type="NCBI Taxonomy" id="231223"/>
    <lineage>
        <taxon>Eukaryota</taxon>
        <taxon>Metazoa</taxon>
        <taxon>Spiralia</taxon>
        <taxon>Lophotrochozoa</taxon>
        <taxon>Mollusca</taxon>
        <taxon>Gastropoda</taxon>
        <taxon>Heterobranchia</taxon>
        <taxon>Euthyneura</taxon>
        <taxon>Panpulmonata</taxon>
        <taxon>Sacoglossa</taxon>
        <taxon>Placobranchoidea</taxon>
        <taxon>Plakobranchidae</taxon>
        <taxon>Elysia</taxon>
    </lineage>
</organism>
<proteinExistence type="predicted"/>
<gene>
    <name evidence="1" type="ORF">RRG08_005848</name>
</gene>
<comment type="caution">
    <text evidence="1">The sequence shown here is derived from an EMBL/GenBank/DDBJ whole genome shotgun (WGS) entry which is preliminary data.</text>
</comment>
<dbReference type="EMBL" id="JAWDGP010000764">
    <property type="protein sequence ID" value="KAK3797439.1"/>
    <property type="molecule type" value="Genomic_DNA"/>
</dbReference>
<name>A0AAE1B0A7_9GAST</name>
<protein>
    <submittedName>
        <fullName evidence="1">Uncharacterized protein</fullName>
    </submittedName>
</protein>
<sequence length="150" mass="17113">MVTQVVWPATGVCVKFLCFSVYPLVTHLTNWRMCEVPMFLCVSTRHPSHQLASCVSLSIHSSPISPTGVCVKFLCFSVYPLVTLVTHLINWRMCEVPVFLCLSTRHPSYQLACVKFLYPLVTHLTNWRMCEVPMFLCLSTRHPSYQLACV</sequence>